<protein>
    <recommendedName>
        <fullName evidence="2">Cytosolic endo-beta-N-acetylglucosaminidase TIM barrel domain-containing protein</fullName>
    </recommendedName>
</protein>
<organism evidence="3 4">
    <name type="scientific">Amblyomma americanum</name>
    <name type="common">Lone star tick</name>
    <dbReference type="NCBI Taxonomy" id="6943"/>
    <lineage>
        <taxon>Eukaryota</taxon>
        <taxon>Metazoa</taxon>
        <taxon>Ecdysozoa</taxon>
        <taxon>Arthropoda</taxon>
        <taxon>Chelicerata</taxon>
        <taxon>Arachnida</taxon>
        <taxon>Acari</taxon>
        <taxon>Parasitiformes</taxon>
        <taxon>Ixodida</taxon>
        <taxon>Ixodoidea</taxon>
        <taxon>Ixodidae</taxon>
        <taxon>Amblyomminae</taxon>
        <taxon>Amblyomma</taxon>
    </lineage>
</organism>
<dbReference type="Proteomes" id="UP001321473">
    <property type="component" value="Unassembled WGS sequence"/>
</dbReference>
<dbReference type="AlphaFoldDB" id="A0AAQ4EIX8"/>
<comment type="caution">
    <text evidence="3">The sequence shown here is derived from an EMBL/GenBank/DDBJ whole genome shotgun (WGS) entry which is preliminary data.</text>
</comment>
<dbReference type="Pfam" id="PF03644">
    <property type="entry name" value="Glyco_hydro_85"/>
    <property type="match status" value="1"/>
</dbReference>
<accession>A0AAQ4EIX8</accession>
<proteinExistence type="predicted"/>
<dbReference type="InterPro" id="IPR032979">
    <property type="entry name" value="ENGase"/>
</dbReference>
<evidence type="ECO:0000313" key="4">
    <source>
        <dbReference type="Proteomes" id="UP001321473"/>
    </source>
</evidence>
<dbReference type="GO" id="GO:0033925">
    <property type="term" value="F:mannosyl-glycoprotein endo-beta-N-acetylglucosaminidase activity"/>
    <property type="evidence" value="ECO:0007669"/>
    <property type="project" value="UniProtKB-EC"/>
</dbReference>
<dbReference type="InterPro" id="IPR005201">
    <property type="entry name" value="TIM_ENGase"/>
</dbReference>
<feature type="region of interest" description="Disordered" evidence="1">
    <location>
        <begin position="134"/>
        <end position="157"/>
    </location>
</feature>
<sequence length="157" mass="17787">MSGREVAPLKTPEEFLGFKKPLPCAVEPLKDVKRDEPKILFCLDMTGGSQDDRFINGHDKSVSYRFHHWQLINSFVYCSHHLVTIPPPGWVSTGHKHGVKVLESSSWHSSDSGLCNQHPPVWLPHWQFLRRQTSTSTRPQSGLKGFRSSTTTNTPQV</sequence>
<evidence type="ECO:0000259" key="2">
    <source>
        <dbReference type="Pfam" id="PF03644"/>
    </source>
</evidence>
<feature type="domain" description="Cytosolic endo-beta-N-acetylglucosaminidase TIM barrel" evidence="2">
    <location>
        <begin position="51"/>
        <end position="110"/>
    </location>
</feature>
<feature type="compositionally biased region" description="Polar residues" evidence="1">
    <location>
        <begin position="147"/>
        <end position="157"/>
    </location>
</feature>
<dbReference type="PANTHER" id="PTHR13246:SF1">
    <property type="entry name" value="CYTOSOLIC ENDO-BETA-N-ACETYLGLUCOSAMINIDASE"/>
    <property type="match status" value="1"/>
</dbReference>
<name>A0AAQ4EIX8_AMBAM</name>
<dbReference type="GO" id="GO:0005829">
    <property type="term" value="C:cytosol"/>
    <property type="evidence" value="ECO:0007669"/>
    <property type="project" value="UniProtKB-SubCell"/>
</dbReference>
<dbReference type="PANTHER" id="PTHR13246">
    <property type="entry name" value="ENDO BETA N-ACETYLGLUCOSAMINIDASE"/>
    <property type="match status" value="1"/>
</dbReference>
<reference evidence="3 4" key="1">
    <citation type="journal article" date="2023" name="Arcadia Sci">
        <title>De novo assembly of a long-read Amblyomma americanum tick genome.</title>
        <authorList>
            <person name="Chou S."/>
            <person name="Poskanzer K.E."/>
            <person name="Rollins M."/>
            <person name="Thuy-Boun P.S."/>
        </authorList>
    </citation>
    <scope>NUCLEOTIDE SEQUENCE [LARGE SCALE GENOMIC DNA]</scope>
    <source>
        <strain evidence="3">F_SG_1</strain>
        <tissue evidence="3">Salivary glands</tissue>
    </source>
</reference>
<dbReference type="EMBL" id="JARKHS020015057">
    <property type="protein sequence ID" value="KAK8774756.1"/>
    <property type="molecule type" value="Genomic_DNA"/>
</dbReference>
<keyword evidence="4" id="KW-1185">Reference proteome</keyword>
<dbReference type="Gene3D" id="3.20.20.80">
    <property type="entry name" value="Glycosidases"/>
    <property type="match status" value="1"/>
</dbReference>
<evidence type="ECO:0000313" key="3">
    <source>
        <dbReference type="EMBL" id="KAK8774756.1"/>
    </source>
</evidence>
<evidence type="ECO:0000256" key="1">
    <source>
        <dbReference type="SAM" id="MobiDB-lite"/>
    </source>
</evidence>
<gene>
    <name evidence="3" type="ORF">V5799_010710</name>
</gene>